<comment type="caution">
    <text evidence="8">The sequence shown here is derived from an EMBL/GenBank/DDBJ whole genome shotgun (WGS) entry which is preliminary data.</text>
</comment>
<proteinExistence type="inferred from homology"/>
<feature type="region of interest" description="Disordered" evidence="6">
    <location>
        <begin position="31"/>
        <end position="106"/>
    </location>
</feature>
<dbReference type="Proteomes" id="UP001203852">
    <property type="component" value="Unassembled WGS sequence"/>
</dbReference>
<name>A0AAN6DPT7_9EURO</name>
<keyword evidence="9" id="KW-1185">Reference proteome</keyword>
<evidence type="ECO:0000256" key="2">
    <source>
        <dbReference type="ARBA" id="ARBA00022552"/>
    </source>
</evidence>
<evidence type="ECO:0000256" key="1">
    <source>
        <dbReference type="ARBA" id="ARBA00007228"/>
    </source>
</evidence>
<dbReference type="InterPro" id="IPR029026">
    <property type="entry name" value="tRNA_m1G_MTases_N"/>
</dbReference>
<dbReference type="AlphaFoldDB" id="A0AAN6DPT7"/>
<evidence type="ECO:0000313" key="9">
    <source>
        <dbReference type="Proteomes" id="UP001203852"/>
    </source>
</evidence>
<keyword evidence="3 8" id="KW-0489">Methyltransferase</keyword>
<evidence type="ECO:0000313" key="8">
    <source>
        <dbReference type="EMBL" id="KAI1609976.1"/>
    </source>
</evidence>
<dbReference type="CDD" id="cd18105">
    <property type="entry name" value="SpoU-like_MRM1"/>
    <property type="match status" value="1"/>
</dbReference>
<protein>
    <submittedName>
        <fullName evidence="8">TrmH family RNA methyltransferase</fullName>
    </submittedName>
</protein>
<dbReference type="GO" id="GO:0005739">
    <property type="term" value="C:mitochondrion"/>
    <property type="evidence" value="ECO:0007669"/>
    <property type="project" value="TreeGrafter"/>
</dbReference>
<dbReference type="InterPro" id="IPR029028">
    <property type="entry name" value="Alpha/beta_knot_MTases"/>
</dbReference>
<feature type="compositionally biased region" description="Basic and acidic residues" evidence="6">
    <location>
        <begin position="47"/>
        <end position="72"/>
    </location>
</feature>
<accession>A0AAN6DPT7</accession>
<dbReference type="Gene3D" id="3.30.1330.30">
    <property type="match status" value="1"/>
</dbReference>
<reference evidence="8" key="1">
    <citation type="journal article" date="2022" name="bioRxiv">
        <title>Deciphering the potential niche of two novel black yeast fungi from a biological soil crust based on their genomes, phenotypes, and melanin regulation.</title>
        <authorList>
            <consortium name="DOE Joint Genome Institute"/>
            <person name="Carr E.C."/>
            <person name="Barton Q."/>
            <person name="Grambo S."/>
            <person name="Sullivan M."/>
            <person name="Renfro C.M."/>
            <person name="Kuo A."/>
            <person name="Pangilinan J."/>
            <person name="Lipzen A."/>
            <person name="Keymanesh K."/>
            <person name="Savage E."/>
            <person name="Barry K."/>
            <person name="Grigoriev I.V."/>
            <person name="Riekhof W.R."/>
            <person name="Harris S.S."/>
        </authorList>
    </citation>
    <scope>NUCLEOTIDE SEQUENCE</scope>
    <source>
        <strain evidence="8">JF 03-4F</strain>
    </source>
</reference>
<evidence type="ECO:0000256" key="6">
    <source>
        <dbReference type="SAM" id="MobiDB-lite"/>
    </source>
</evidence>
<dbReference type="PANTHER" id="PTHR46103">
    <property type="entry name" value="RRNA METHYLTRANSFERASE 1, MITOCHONDRIAL"/>
    <property type="match status" value="1"/>
</dbReference>
<dbReference type="PANTHER" id="PTHR46103:SF1">
    <property type="entry name" value="RRNA METHYLTRANSFERASE 1, MITOCHONDRIAL"/>
    <property type="match status" value="1"/>
</dbReference>
<dbReference type="GO" id="GO:0003723">
    <property type="term" value="F:RNA binding"/>
    <property type="evidence" value="ECO:0007669"/>
    <property type="project" value="InterPro"/>
</dbReference>
<dbReference type="InterPro" id="IPR029064">
    <property type="entry name" value="Ribosomal_eL30-like_sf"/>
</dbReference>
<evidence type="ECO:0000256" key="3">
    <source>
        <dbReference type="ARBA" id="ARBA00022603"/>
    </source>
</evidence>
<evidence type="ECO:0000256" key="4">
    <source>
        <dbReference type="ARBA" id="ARBA00022679"/>
    </source>
</evidence>
<organism evidence="8 9">
    <name type="scientific">Exophiala viscosa</name>
    <dbReference type="NCBI Taxonomy" id="2486360"/>
    <lineage>
        <taxon>Eukaryota</taxon>
        <taxon>Fungi</taxon>
        <taxon>Dikarya</taxon>
        <taxon>Ascomycota</taxon>
        <taxon>Pezizomycotina</taxon>
        <taxon>Eurotiomycetes</taxon>
        <taxon>Chaetothyriomycetidae</taxon>
        <taxon>Chaetothyriales</taxon>
        <taxon>Herpotrichiellaceae</taxon>
        <taxon>Exophiala</taxon>
    </lineage>
</organism>
<dbReference type="InterPro" id="IPR047182">
    <property type="entry name" value="MRM1"/>
</dbReference>
<keyword evidence="2" id="KW-0698">rRNA processing</keyword>
<sequence length="443" mass="49001">MQPFARHALRNRLAVQRLALSRSISLTGAIEKGIRDGQHGRVKHERRYQGPRDQRPQSEHDPSETNDRRKAPDGLARGQLDREIQNRPVKARGRREGRPFSSDDVAPTSIAYTTASSEFIYGTFSVLAALNAGRRKVYKLYRLNSEREEEETSTQTSLRDFRKDPIDAPSALVTIERLARQAGLVIKDVAGPQWTRIFSKATDARPHNGLLLEASPLPQLPVTSLSALAQPMDDIHATVGWTSPEARELNTVFDVRGNVAKLASPRPAHRYPFMLFLDRITDTGNFGAIVRSAWFLGVDAIILLEHGTAPVSTRAVKASAGALEYMPILHVKNEREFVKASRKNGWKFFAADAPESAADLRRNTARNIQHQRVEVEGALLKHPCVLILGNEETGIRDFMQDLADGVAGISSARPEVGDIDSLNVSVAAALLTQRFFDTAQAPT</sequence>
<evidence type="ECO:0000256" key="5">
    <source>
        <dbReference type="ARBA" id="ARBA00022691"/>
    </source>
</evidence>
<keyword evidence="5" id="KW-0949">S-adenosyl-L-methionine</keyword>
<dbReference type="EMBL" id="MU404359">
    <property type="protein sequence ID" value="KAI1609976.1"/>
    <property type="molecule type" value="Genomic_DNA"/>
</dbReference>
<feature type="domain" description="tRNA/rRNA methyltransferase SpoU type" evidence="7">
    <location>
        <begin position="273"/>
        <end position="431"/>
    </location>
</feature>
<keyword evidence="4" id="KW-0808">Transferase</keyword>
<dbReference type="InterPro" id="IPR047261">
    <property type="entry name" value="MRM1_MeTrfase_dom"/>
</dbReference>
<dbReference type="Gene3D" id="3.40.1280.10">
    <property type="match status" value="1"/>
</dbReference>
<dbReference type="SUPFAM" id="SSF75217">
    <property type="entry name" value="alpha/beta knot"/>
    <property type="match status" value="1"/>
</dbReference>
<dbReference type="SUPFAM" id="SSF55315">
    <property type="entry name" value="L30e-like"/>
    <property type="match status" value="1"/>
</dbReference>
<dbReference type="Pfam" id="PF00588">
    <property type="entry name" value="SpoU_methylase"/>
    <property type="match status" value="1"/>
</dbReference>
<comment type="similarity">
    <text evidence="1">Belongs to the class IV-like SAM-binding methyltransferase superfamily. RNA methyltransferase TrmH family.</text>
</comment>
<gene>
    <name evidence="8" type="ORF">EDD36DRAFT_61428</name>
</gene>
<evidence type="ECO:0000259" key="7">
    <source>
        <dbReference type="Pfam" id="PF00588"/>
    </source>
</evidence>
<dbReference type="InterPro" id="IPR001537">
    <property type="entry name" value="SpoU_MeTrfase"/>
</dbReference>
<dbReference type="GO" id="GO:0016435">
    <property type="term" value="F:rRNA (guanine) methyltransferase activity"/>
    <property type="evidence" value="ECO:0007669"/>
    <property type="project" value="TreeGrafter"/>
</dbReference>